<dbReference type="RefSeq" id="WP_012900895.1">
    <property type="nucleotide sequence ID" value="NC_013665.1"/>
</dbReference>
<dbReference type="OrthoDB" id="329551at2157"/>
<dbReference type="AlphaFoldDB" id="D1Z0J9"/>
<dbReference type="Proteomes" id="UP000001882">
    <property type="component" value="Chromosome"/>
</dbReference>
<evidence type="ECO:0000313" key="7">
    <source>
        <dbReference type="Proteomes" id="UP000001882"/>
    </source>
</evidence>
<dbReference type="InterPro" id="IPR019109">
    <property type="entry name" value="MamF_MmsF"/>
</dbReference>
<comment type="subcellular location">
    <subcellularLocation>
        <location evidence="1">Membrane</location>
        <topology evidence="1">Multi-pass membrane protein</topology>
    </subcellularLocation>
</comment>
<dbReference type="eggNOG" id="arCOG04344">
    <property type="taxonomic scope" value="Archaea"/>
</dbReference>
<name>D1Z0J9_METPS</name>
<proteinExistence type="predicted"/>
<evidence type="ECO:0000256" key="3">
    <source>
        <dbReference type="ARBA" id="ARBA00022989"/>
    </source>
</evidence>
<evidence type="ECO:0008006" key="8">
    <source>
        <dbReference type="Google" id="ProtNLM"/>
    </source>
</evidence>
<evidence type="ECO:0000256" key="2">
    <source>
        <dbReference type="ARBA" id="ARBA00022692"/>
    </source>
</evidence>
<dbReference type="InParanoid" id="D1Z0J9"/>
<protein>
    <recommendedName>
        <fullName evidence="8">DUF4870 domain-containing protein</fullName>
    </recommendedName>
</protein>
<reference evidence="7" key="3">
    <citation type="journal article" date="2011" name="PLoS ONE">
        <title>Genome sequence of a mesophilic hydrogenotrophic methanogen Methanocella paludicola, the first cultivated representative of the order Methanocellales.</title>
        <authorList>
            <person name="Sakai S."/>
            <person name="Takaki Y."/>
            <person name="Shimamura S."/>
            <person name="Sekine M."/>
            <person name="Tajima T."/>
            <person name="Kosugi H."/>
            <person name="Ichikawa N."/>
            <person name="Tasumi E."/>
            <person name="Hiraki A.T."/>
            <person name="Shimizu A."/>
            <person name="Kato Y."/>
            <person name="Nishiko R."/>
            <person name="Mori K."/>
            <person name="Fujita N."/>
            <person name="Imachi H."/>
            <person name="Takai K."/>
        </authorList>
    </citation>
    <scope>NUCLEOTIDE SEQUENCE [LARGE SCALE GENOMIC DNA]</scope>
    <source>
        <strain evidence="7">DSM 17711 / JCM 13418 / NBRC 101707 / SANAE</strain>
    </source>
</reference>
<dbReference type="GeneID" id="8681997"/>
<keyword evidence="7" id="KW-1185">Reference proteome</keyword>
<evidence type="ECO:0000256" key="1">
    <source>
        <dbReference type="ARBA" id="ARBA00004141"/>
    </source>
</evidence>
<keyword evidence="2 5" id="KW-0812">Transmembrane</keyword>
<sequence length="118" mass="12863">MAEPSAAAVRSDDEKLKGAIAYVLGFLTGIIVLLIGGDSKFLKFHAWQSIIGSIVIGIVVFIISMIISLVTLGIGALCTPFLGLAVWIYFLYGAYMVYSGKDFRMPYLADFVEKSFVK</sequence>
<keyword evidence="3 5" id="KW-1133">Transmembrane helix</keyword>
<accession>D1Z0J9</accession>
<dbReference type="STRING" id="304371.MCP_2149"/>
<reference evidence="6 7" key="2">
    <citation type="journal article" date="2008" name="Int. J. Syst. Evol. Microbiol.">
        <title>Methanocella paludicola gen. nov., sp. nov., a methane-producing archaeon, the first isolate of the lineage 'Rice Cluster I', and proposal of the new archaeal order Methanocellales ord. nov.</title>
        <authorList>
            <person name="Sakai S."/>
            <person name="Imachi H."/>
            <person name="Hanada S."/>
            <person name="Ohashi A."/>
            <person name="Harada H."/>
            <person name="Kamagata Y."/>
        </authorList>
    </citation>
    <scope>NUCLEOTIDE SEQUENCE [LARGE SCALE GENOMIC DNA]</scope>
    <source>
        <strain evidence="7">DSM 17711 / JCM 13418 / NBRC 101707 / SANAE</strain>
    </source>
</reference>
<feature type="transmembrane region" description="Helical" evidence="5">
    <location>
        <begin position="80"/>
        <end position="98"/>
    </location>
</feature>
<dbReference type="PANTHER" id="PTHR36460">
    <property type="entry name" value="UPF0132 DOMAIN PROTEIN (AFU_ORTHOLOGUE AFUA_3G10255)"/>
    <property type="match status" value="1"/>
</dbReference>
<dbReference type="Pfam" id="PF09685">
    <property type="entry name" value="MamF_MmsF"/>
    <property type="match status" value="1"/>
</dbReference>
<reference evidence="6 7" key="1">
    <citation type="journal article" date="2007" name="Appl. Environ. Microbiol.">
        <title>Isolation of key methanogens for global methane emission from rice paddy fields: a novel isolate affiliated with the clone cluster rice cluster I.</title>
        <authorList>
            <person name="Sakai S."/>
            <person name="Imachi H."/>
            <person name="Sekiguchi Y."/>
            <person name="Ohashi A."/>
            <person name="Harada H."/>
            <person name="Kamagata Y."/>
        </authorList>
    </citation>
    <scope>NUCLEOTIDE SEQUENCE [LARGE SCALE GENOMIC DNA]</scope>
    <source>
        <strain evidence="7">DSM 17711 / JCM 13418 / NBRC 101707 / SANAE</strain>
    </source>
</reference>
<dbReference type="EMBL" id="AP011532">
    <property type="protein sequence ID" value="BAI62221.1"/>
    <property type="molecule type" value="Genomic_DNA"/>
</dbReference>
<dbReference type="PANTHER" id="PTHR36460:SF1">
    <property type="entry name" value="UPF0132 DOMAIN PROTEIN (AFU_ORTHOLOGUE AFUA_3G10255)"/>
    <property type="match status" value="1"/>
</dbReference>
<organism evidence="6 7">
    <name type="scientific">Methanocella paludicola (strain DSM 17711 / JCM 13418 / NBRC 101707 / SANAE)</name>
    <dbReference type="NCBI Taxonomy" id="304371"/>
    <lineage>
        <taxon>Archaea</taxon>
        <taxon>Methanobacteriati</taxon>
        <taxon>Methanobacteriota</taxon>
        <taxon>Stenosarchaea group</taxon>
        <taxon>Methanomicrobia</taxon>
        <taxon>Methanocellales</taxon>
        <taxon>Methanocellaceae</taxon>
        <taxon>Methanocella</taxon>
    </lineage>
</organism>
<gene>
    <name evidence="6" type="ordered locus">MCP_2149</name>
</gene>
<evidence type="ECO:0000313" key="6">
    <source>
        <dbReference type="EMBL" id="BAI62221.1"/>
    </source>
</evidence>
<feature type="transmembrane region" description="Helical" evidence="5">
    <location>
        <begin position="19"/>
        <end position="37"/>
    </location>
</feature>
<keyword evidence="4 5" id="KW-0472">Membrane</keyword>
<feature type="transmembrane region" description="Helical" evidence="5">
    <location>
        <begin position="49"/>
        <end position="74"/>
    </location>
</feature>
<evidence type="ECO:0000256" key="4">
    <source>
        <dbReference type="ARBA" id="ARBA00023136"/>
    </source>
</evidence>
<dbReference type="GO" id="GO:0016020">
    <property type="term" value="C:membrane"/>
    <property type="evidence" value="ECO:0007669"/>
    <property type="project" value="UniProtKB-SubCell"/>
</dbReference>
<evidence type="ECO:0000256" key="5">
    <source>
        <dbReference type="SAM" id="Phobius"/>
    </source>
</evidence>
<dbReference type="KEGG" id="mpd:MCP_2149"/>